<dbReference type="STRING" id="3914.A0A0L9U645"/>
<evidence type="ECO:0000256" key="1">
    <source>
        <dbReference type="ARBA" id="ARBA00004141"/>
    </source>
</evidence>
<accession>A0A0L9U645</accession>
<name>A0A0L9U645_PHAAN</name>
<dbReference type="EMBL" id="CM003373">
    <property type="protein sequence ID" value="KOM38127.1"/>
    <property type="molecule type" value="Genomic_DNA"/>
</dbReference>
<dbReference type="Proteomes" id="UP000053144">
    <property type="component" value="Chromosome 3"/>
</dbReference>
<evidence type="ECO:0000313" key="3">
    <source>
        <dbReference type="EMBL" id="KOM38127.1"/>
    </source>
</evidence>
<reference evidence="4" key="1">
    <citation type="journal article" date="2015" name="Proc. Natl. Acad. Sci. U.S.A.">
        <title>Genome sequencing of adzuki bean (Vigna angularis) provides insight into high starch and low fat accumulation and domestication.</title>
        <authorList>
            <person name="Yang K."/>
            <person name="Tian Z."/>
            <person name="Chen C."/>
            <person name="Luo L."/>
            <person name="Zhao B."/>
            <person name="Wang Z."/>
            <person name="Yu L."/>
            <person name="Li Y."/>
            <person name="Sun Y."/>
            <person name="Li W."/>
            <person name="Chen Y."/>
            <person name="Li Y."/>
            <person name="Zhang Y."/>
            <person name="Ai D."/>
            <person name="Zhao J."/>
            <person name="Shang C."/>
            <person name="Ma Y."/>
            <person name="Wu B."/>
            <person name="Wang M."/>
            <person name="Gao L."/>
            <person name="Sun D."/>
            <person name="Zhang P."/>
            <person name="Guo F."/>
            <person name="Wang W."/>
            <person name="Li Y."/>
            <person name="Wang J."/>
            <person name="Varshney R.K."/>
            <person name="Wang J."/>
            <person name="Ling H.Q."/>
            <person name="Wan P."/>
        </authorList>
    </citation>
    <scope>NUCLEOTIDE SEQUENCE</scope>
    <source>
        <strain evidence="4">cv. Jingnong 6</strain>
    </source>
</reference>
<dbReference type="GO" id="GO:0008381">
    <property type="term" value="F:mechanosensitive monoatomic ion channel activity"/>
    <property type="evidence" value="ECO:0007669"/>
    <property type="project" value="TreeGrafter"/>
</dbReference>
<dbReference type="PANTHER" id="PTHR31618:SF1">
    <property type="entry name" value="EF-HAND DOMAIN-CONTAINING PROTEIN"/>
    <property type="match status" value="1"/>
</dbReference>
<evidence type="ECO:0000256" key="2">
    <source>
        <dbReference type="ARBA" id="ARBA00008017"/>
    </source>
</evidence>
<dbReference type="PANTHER" id="PTHR31618">
    <property type="entry name" value="MECHANOSENSITIVE ION CHANNEL PROTEIN 5"/>
    <property type="match status" value="1"/>
</dbReference>
<dbReference type="Gramene" id="KOM38127">
    <property type="protein sequence ID" value="KOM38127"/>
    <property type="gene ID" value="LR48_Vigan03g150900"/>
</dbReference>
<sequence length="149" mass="16592">MGDVVDFCIHVSTPLDKVATMKRRIIEYIERKNELWHAAPMVILKHVEELNKVNILAHSGGGTNQPSSPLTWTIEAPSNGRGALEMQRNGLKMTGENRKVSGMKQWFGEGETEAQFQTVVFCELGSEMEAEIWVLKCDADGWRCASNGA</sequence>
<organism evidence="3 4">
    <name type="scientific">Phaseolus angularis</name>
    <name type="common">Azuki bean</name>
    <name type="synonym">Vigna angularis</name>
    <dbReference type="NCBI Taxonomy" id="3914"/>
    <lineage>
        <taxon>Eukaryota</taxon>
        <taxon>Viridiplantae</taxon>
        <taxon>Streptophyta</taxon>
        <taxon>Embryophyta</taxon>
        <taxon>Tracheophyta</taxon>
        <taxon>Spermatophyta</taxon>
        <taxon>Magnoliopsida</taxon>
        <taxon>eudicotyledons</taxon>
        <taxon>Gunneridae</taxon>
        <taxon>Pentapetalae</taxon>
        <taxon>rosids</taxon>
        <taxon>fabids</taxon>
        <taxon>Fabales</taxon>
        <taxon>Fabaceae</taxon>
        <taxon>Papilionoideae</taxon>
        <taxon>50 kb inversion clade</taxon>
        <taxon>NPAAA clade</taxon>
        <taxon>indigoferoid/millettioid clade</taxon>
        <taxon>Phaseoleae</taxon>
        <taxon>Vigna</taxon>
    </lineage>
</organism>
<dbReference type="InterPro" id="IPR016688">
    <property type="entry name" value="MscS-like_plants/fungi"/>
</dbReference>
<gene>
    <name evidence="3" type="ORF">LR48_Vigan03g150900</name>
</gene>
<evidence type="ECO:0000313" key="4">
    <source>
        <dbReference type="Proteomes" id="UP000053144"/>
    </source>
</evidence>
<dbReference type="GO" id="GO:0005886">
    <property type="term" value="C:plasma membrane"/>
    <property type="evidence" value="ECO:0007669"/>
    <property type="project" value="TreeGrafter"/>
</dbReference>
<comment type="subcellular location">
    <subcellularLocation>
        <location evidence="1">Membrane</location>
        <topology evidence="1">Multi-pass membrane protein</topology>
    </subcellularLocation>
</comment>
<dbReference type="GO" id="GO:0006820">
    <property type="term" value="P:monoatomic anion transport"/>
    <property type="evidence" value="ECO:0007669"/>
    <property type="project" value="TreeGrafter"/>
</dbReference>
<dbReference type="AlphaFoldDB" id="A0A0L9U645"/>
<proteinExistence type="inferred from homology"/>
<comment type="similarity">
    <text evidence="2">Belongs to the MscS (TC 1.A.23) family.</text>
</comment>
<protein>
    <submittedName>
        <fullName evidence="3">Uncharacterized protein</fullName>
    </submittedName>
</protein>